<dbReference type="EMBL" id="GECU01025177">
    <property type="protein sequence ID" value="JAS82529.1"/>
    <property type="molecule type" value="Transcribed_RNA"/>
</dbReference>
<protein>
    <submittedName>
        <fullName evidence="2">Uncharacterized protein</fullName>
    </submittedName>
</protein>
<reference evidence="2" key="1">
    <citation type="submission" date="2015-11" db="EMBL/GenBank/DDBJ databases">
        <title>De novo transcriptome assembly of four potential Pierce s Disease insect vectors from Arizona vineyards.</title>
        <authorList>
            <person name="Tassone E.E."/>
        </authorList>
    </citation>
    <scope>NUCLEOTIDE SEQUENCE</scope>
</reference>
<dbReference type="AlphaFoldDB" id="A0A1B6I6H5"/>
<gene>
    <name evidence="2" type="ORF">g.11290</name>
</gene>
<accession>A0A1B6I6H5</accession>
<organism evidence="2">
    <name type="scientific">Homalodisca liturata</name>
    <dbReference type="NCBI Taxonomy" id="320908"/>
    <lineage>
        <taxon>Eukaryota</taxon>
        <taxon>Metazoa</taxon>
        <taxon>Ecdysozoa</taxon>
        <taxon>Arthropoda</taxon>
        <taxon>Hexapoda</taxon>
        <taxon>Insecta</taxon>
        <taxon>Pterygota</taxon>
        <taxon>Neoptera</taxon>
        <taxon>Paraneoptera</taxon>
        <taxon>Hemiptera</taxon>
        <taxon>Auchenorrhyncha</taxon>
        <taxon>Membracoidea</taxon>
        <taxon>Cicadellidae</taxon>
        <taxon>Cicadellinae</taxon>
        <taxon>Proconiini</taxon>
        <taxon>Homalodisca</taxon>
    </lineage>
</organism>
<feature type="region of interest" description="Disordered" evidence="1">
    <location>
        <begin position="1"/>
        <end position="22"/>
    </location>
</feature>
<proteinExistence type="predicted"/>
<sequence length="113" mass="12940">MSQRKKIQKVNDNDDKIDDDYGGGRLVDASPSICPSHLDLDGCRSNRSSAEHDCTRGALLVGQMKRELWHNQDHFLYIDQRSQLHIVQVASVAQHSTPRPCWSPNCYSVWYNQ</sequence>
<name>A0A1B6I6H5_9HEMI</name>
<evidence type="ECO:0000313" key="2">
    <source>
        <dbReference type="EMBL" id="JAS82529.1"/>
    </source>
</evidence>
<evidence type="ECO:0000256" key="1">
    <source>
        <dbReference type="SAM" id="MobiDB-lite"/>
    </source>
</evidence>